<feature type="non-terminal residue" evidence="1">
    <location>
        <position position="79"/>
    </location>
</feature>
<evidence type="ECO:0000313" key="1">
    <source>
        <dbReference type="EMBL" id="MCI73149.1"/>
    </source>
</evidence>
<protein>
    <submittedName>
        <fullName evidence="1">Uncharacterized protein</fullName>
    </submittedName>
</protein>
<dbReference type="Proteomes" id="UP000265520">
    <property type="component" value="Unassembled WGS sequence"/>
</dbReference>
<reference evidence="1 2" key="1">
    <citation type="journal article" date="2018" name="Front. Plant Sci.">
        <title>Red Clover (Trifolium pratense) and Zigzag Clover (T. medium) - A Picture of Genomic Similarities and Differences.</title>
        <authorList>
            <person name="Dluhosova J."/>
            <person name="Istvanek J."/>
            <person name="Nedelnik J."/>
            <person name="Repkova J."/>
        </authorList>
    </citation>
    <scope>NUCLEOTIDE SEQUENCE [LARGE SCALE GENOMIC DNA]</scope>
    <source>
        <strain evidence="2">cv. 10/8</strain>
        <tissue evidence="1">Leaf</tissue>
    </source>
</reference>
<dbReference type="EMBL" id="LXQA010832255">
    <property type="protein sequence ID" value="MCI73149.1"/>
    <property type="molecule type" value="Genomic_DNA"/>
</dbReference>
<feature type="non-terminal residue" evidence="1">
    <location>
        <position position="1"/>
    </location>
</feature>
<sequence length="79" mass="8256">ETTSEGVETPVKVSETLGQNISNDENLGVFNPHSSDNLGKNLNSGSSTFEPIVDGSTKGYGDCVDETLKGTVPETDVVP</sequence>
<dbReference type="AlphaFoldDB" id="A0A392UHS3"/>
<evidence type="ECO:0000313" key="2">
    <source>
        <dbReference type="Proteomes" id="UP000265520"/>
    </source>
</evidence>
<name>A0A392UHS3_9FABA</name>
<organism evidence="1 2">
    <name type="scientific">Trifolium medium</name>
    <dbReference type="NCBI Taxonomy" id="97028"/>
    <lineage>
        <taxon>Eukaryota</taxon>
        <taxon>Viridiplantae</taxon>
        <taxon>Streptophyta</taxon>
        <taxon>Embryophyta</taxon>
        <taxon>Tracheophyta</taxon>
        <taxon>Spermatophyta</taxon>
        <taxon>Magnoliopsida</taxon>
        <taxon>eudicotyledons</taxon>
        <taxon>Gunneridae</taxon>
        <taxon>Pentapetalae</taxon>
        <taxon>rosids</taxon>
        <taxon>fabids</taxon>
        <taxon>Fabales</taxon>
        <taxon>Fabaceae</taxon>
        <taxon>Papilionoideae</taxon>
        <taxon>50 kb inversion clade</taxon>
        <taxon>NPAAA clade</taxon>
        <taxon>Hologalegina</taxon>
        <taxon>IRL clade</taxon>
        <taxon>Trifolieae</taxon>
        <taxon>Trifolium</taxon>
    </lineage>
</organism>
<accession>A0A392UHS3</accession>
<proteinExistence type="predicted"/>
<keyword evidence="2" id="KW-1185">Reference proteome</keyword>
<comment type="caution">
    <text evidence="1">The sequence shown here is derived from an EMBL/GenBank/DDBJ whole genome shotgun (WGS) entry which is preliminary data.</text>
</comment>